<name>A0A7W6APV9_9HYPH</name>
<organism evidence="6 7">
    <name type="scientific">Methylobacterium brachythecii</name>
    <dbReference type="NCBI Taxonomy" id="1176177"/>
    <lineage>
        <taxon>Bacteria</taxon>
        <taxon>Pseudomonadati</taxon>
        <taxon>Pseudomonadota</taxon>
        <taxon>Alphaproteobacteria</taxon>
        <taxon>Hyphomicrobiales</taxon>
        <taxon>Methylobacteriaceae</taxon>
        <taxon>Methylobacterium</taxon>
    </lineage>
</organism>
<reference evidence="5" key="1">
    <citation type="journal article" date="2014" name="Int. J. Syst. Evol. Microbiol.">
        <title>Complete genome of a new Firmicutes species belonging to the dominant human colonic microbiota ('Ruminococcus bicirculans') reveals two chromosomes and a selective capacity to utilize plant glucans.</title>
        <authorList>
            <consortium name="NISC Comparative Sequencing Program"/>
            <person name="Wegmann U."/>
            <person name="Louis P."/>
            <person name="Goesmann A."/>
            <person name="Henrissat B."/>
            <person name="Duncan S.H."/>
            <person name="Flint H.J."/>
        </authorList>
    </citation>
    <scope>NUCLEOTIDE SEQUENCE</scope>
    <source>
        <strain evidence="5">NBRC 107710</strain>
    </source>
</reference>
<evidence type="ECO:0000313" key="8">
    <source>
        <dbReference type="Proteomes" id="UP001156881"/>
    </source>
</evidence>
<dbReference type="Pfam" id="PF00440">
    <property type="entry name" value="TetR_N"/>
    <property type="match status" value="1"/>
</dbReference>
<dbReference type="PANTHER" id="PTHR47506">
    <property type="entry name" value="TRANSCRIPTIONAL REGULATORY PROTEIN"/>
    <property type="match status" value="1"/>
</dbReference>
<dbReference type="SUPFAM" id="SSF48498">
    <property type="entry name" value="Tetracyclin repressor-like, C-terminal domain"/>
    <property type="match status" value="1"/>
</dbReference>
<dbReference type="Proteomes" id="UP000517759">
    <property type="component" value="Unassembled WGS sequence"/>
</dbReference>
<dbReference type="EMBL" id="BSPG01000010">
    <property type="protein sequence ID" value="GLS44216.1"/>
    <property type="molecule type" value="Genomic_DNA"/>
</dbReference>
<comment type="caution">
    <text evidence="6">The sequence shown here is derived from an EMBL/GenBank/DDBJ whole genome shotgun (WGS) entry which is preliminary data.</text>
</comment>
<accession>A0A7W6APV9</accession>
<reference evidence="6 7" key="3">
    <citation type="submission" date="2020-08" db="EMBL/GenBank/DDBJ databases">
        <title>Genomic Encyclopedia of Type Strains, Phase IV (KMG-IV): sequencing the most valuable type-strain genomes for metagenomic binning, comparative biology and taxonomic classification.</title>
        <authorList>
            <person name="Goeker M."/>
        </authorList>
    </citation>
    <scope>NUCLEOTIDE SEQUENCE [LARGE SCALE GENOMIC DNA]</scope>
    <source>
        <strain evidence="6 7">DSM 24105</strain>
    </source>
</reference>
<evidence type="ECO:0000256" key="1">
    <source>
        <dbReference type="ARBA" id="ARBA00023015"/>
    </source>
</evidence>
<evidence type="ECO:0000256" key="3">
    <source>
        <dbReference type="ARBA" id="ARBA00023163"/>
    </source>
</evidence>
<dbReference type="EMBL" id="JACIDN010000005">
    <property type="protein sequence ID" value="MBB3903647.1"/>
    <property type="molecule type" value="Genomic_DNA"/>
</dbReference>
<evidence type="ECO:0000259" key="4">
    <source>
        <dbReference type="Pfam" id="PF00440"/>
    </source>
</evidence>
<dbReference type="Gene3D" id="1.10.357.10">
    <property type="entry name" value="Tetracycline Repressor, domain 2"/>
    <property type="match status" value="1"/>
</dbReference>
<sequence length="188" mass="20592">MARPKAFDTEIALDAAMGVFREHGYEGTSAEMLLDAMKIGRQSLYDTFGDKWRLYQATLRRYCQLEGHGHVAALRGEARAFDGVRAMIDRVVADARPPCLGVSSACEFGQTKPELDAIKVAADHVLRTAMIVRIEEAQSDGDVSSDLQADEIVDFLYASFAGIRIAARSGADKQRLEALGRTALRALK</sequence>
<dbReference type="InterPro" id="IPR009057">
    <property type="entry name" value="Homeodomain-like_sf"/>
</dbReference>
<proteinExistence type="predicted"/>
<dbReference type="InterPro" id="IPR001647">
    <property type="entry name" value="HTH_TetR"/>
</dbReference>
<dbReference type="Gene3D" id="1.10.10.60">
    <property type="entry name" value="Homeodomain-like"/>
    <property type="match status" value="1"/>
</dbReference>
<evidence type="ECO:0000313" key="5">
    <source>
        <dbReference type="EMBL" id="GLS44216.1"/>
    </source>
</evidence>
<protein>
    <submittedName>
        <fullName evidence="6">AcrR family transcriptional regulator</fullName>
    </submittedName>
    <submittedName>
        <fullName evidence="5">TetR family transcriptional regulator</fullName>
    </submittedName>
</protein>
<keyword evidence="2" id="KW-0238">DNA-binding</keyword>
<dbReference type="SUPFAM" id="SSF46689">
    <property type="entry name" value="Homeodomain-like"/>
    <property type="match status" value="1"/>
</dbReference>
<keyword evidence="1" id="KW-0805">Transcription regulation</keyword>
<reference evidence="5" key="4">
    <citation type="submission" date="2023-01" db="EMBL/GenBank/DDBJ databases">
        <title>Draft genome sequence of Methylobacterium brachythecii strain NBRC 107710.</title>
        <authorList>
            <person name="Sun Q."/>
            <person name="Mori K."/>
        </authorList>
    </citation>
    <scope>NUCLEOTIDE SEQUENCE</scope>
    <source>
        <strain evidence="5">NBRC 107710</strain>
    </source>
</reference>
<dbReference type="InterPro" id="IPR036271">
    <property type="entry name" value="Tet_transcr_reg_TetR-rel_C_sf"/>
</dbReference>
<evidence type="ECO:0000313" key="7">
    <source>
        <dbReference type="Proteomes" id="UP000517759"/>
    </source>
</evidence>
<feature type="domain" description="HTH tetR-type" evidence="4">
    <location>
        <begin position="13"/>
        <end position="57"/>
    </location>
</feature>
<evidence type="ECO:0000256" key="2">
    <source>
        <dbReference type="ARBA" id="ARBA00023125"/>
    </source>
</evidence>
<evidence type="ECO:0000313" key="6">
    <source>
        <dbReference type="EMBL" id="MBB3903647.1"/>
    </source>
</evidence>
<dbReference type="RefSeq" id="WP_183506742.1">
    <property type="nucleotide sequence ID" value="NZ_BSPG01000010.1"/>
</dbReference>
<keyword evidence="3" id="KW-0804">Transcription</keyword>
<dbReference type="GO" id="GO:0003677">
    <property type="term" value="F:DNA binding"/>
    <property type="evidence" value="ECO:0007669"/>
    <property type="project" value="UniProtKB-KW"/>
</dbReference>
<keyword evidence="8" id="KW-1185">Reference proteome</keyword>
<gene>
    <name evidence="5" type="ORF">GCM10007884_22040</name>
    <name evidence="6" type="ORF">GGR33_003156</name>
</gene>
<dbReference type="AlphaFoldDB" id="A0A7W6APV9"/>
<dbReference type="PANTHER" id="PTHR47506:SF1">
    <property type="entry name" value="HTH-TYPE TRANSCRIPTIONAL REGULATOR YJDC"/>
    <property type="match status" value="1"/>
</dbReference>
<reference evidence="8" key="2">
    <citation type="journal article" date="2019" name="Int. J. Syst. Evol. Microbiol.">
        <title>The Global Catalogue of Microorganisms (GCM) 10K type strain sequencing project: providing services to taxonomists for standard genome sequencing and annotation.</title>
        <authorList>
            <consortium name="The Broad Institute Genomics Platform"/>
            <consortium name="The Broad Institute Genome Sequencing Center for Infectious Disease"/>
            <person name="Wu L."/>
            <person name="Ma J."/>
        </authorList>
    </citation>
    <scope>NUCLEOTIDE SEQUENCE [LARGE SCALE GENOMIC DNA]</scope>
    <source>
        <strain evidence="8">NBRC 107710</strain>
    </source>
</reference>
<dbReference type="Proteomes" id="UP001156881">
    <property type="component" value="Unassembled WGS sequence"/>
</dbReference>